<dbReference type="EMBL" id="PNYC01000005">
    <property type="protein sequence ID" value="PMS37081.1"/>
    <property type="molecule type" value="Genomic_DNA"/>
</dbReference>
<evidence type="ECO:0000313" key="3">
    <source>
        <dbReference type="Proteomes" id="UP000235777"/>
    </source>
</evidence>
<evidence type="ECO:0000256" key="1">
    <source>
        <dbReference type="SAM" id="SignalP"/>
    </source>
</evidence>
<name>A0A2N7X682_9BURK</name>
<accession>A0A2N7X682</accession>
<feature type="signal peptide" evidence="1">
    <location>
        <begin position="1"/>
        <end position="24"/>
    </location>
</feature>
<dbReference type="PROSITE" id="PS51257">
    <property type="entry name" value="PROKAR_LIPOPROTEIN"/>
    <property type="match status" value="1"/>
</dbReference>
<dbReference type="AlphaFoldDB" id="A0A2N7X682"/>
<reference evidence="2 3" key="1">
    <citation type="submission" date="2018-01" db="EMBL/GenBank/DDBJ databases">
        <title>Whole genome analyses suggest that Burkholderia sensu lato contains two further novel genera in the rhizoxinica-symbiotica group Mycetohabitans gen. nov., and Trinickia gen. nov.: implications for the evolution of diazotrophy and nodulation in the Burkholderiaceae.</title>
        <authorList>
            <person name="Estrada-de los Santos P."/>
            <person name="Palmer M."/>
            <person name="Chavez-Ramirez B."/>
            <person name="Beukes C."/>
            <person name="Steenkamp E.T."/>
            <person name="Hirsch A.M."/>
            <person name="Manyaka P."/>
            <person name="Maluk M."/>
            <person name="Lafos M."/>
            <person name="Crook M."/>
            <person name="Gross E."/>
            <person name="Simon M.F."/>
            <person name="Bueno dos Reis Junior F."/>
            <person name="Poole P.S."/>
            <person name="Venter S.N."/>
            <person name="James E.K."/>
        </authorList>
    </citation>
    <scope>NUCLEOTIDE SEQUENCE [LARGE SCALE GENOMIC DNA]</scope>
    <source>
        <strain evidence="2 3">JPY 581</strain>
    </source>
</reference>
<feature type="chain" id="PRO_5014743851" evidence="1">
    <location>
        <begin position="25"/>
        <end position="251"/>
    </location>
</feature>
<proteinExistence type="predicted"/>
<dbReference type="RefSeq" id="WP_018440537.1">
    <property type="nucleotide sequence ID" value="NZ_KB890171.1"/>
</dbReference>
<evidence type="ECO:0000313" key="2">
    <source>
        <dbReference type="EMBL" id="PMS37081.1"/>
    </source>
</evidence>
<sequence>MHARRSQTILAPAIALLLSCSASAQKSGPTSVDTAPAPVSIAAALGTPQRQAAEAALHGLADRLSANSDANGINRVMAVDDYARLRHASLGDGFEMNIVDPVALLAGQPLDACLRGTGQWRFLVIVAGKPVGLLTVERVGNEWKMVAAGASGLAVEVAGVEARYAGETPRPRLRFIRSLQAVADFIEVTYPSPFGEPVRRSYVPLASARAALYDEQLRTDGFSAPPLPESEVGSRLIERVRLGMRDPRFMR</sequence>
<dbReference type="Proteomes" id="UP000235777">
    <property type="component" value="Unassembled WGS sequence"/>
</dbReference>
<dbReference type="OrthoDB" id="8775829at2"/>
<gene>
    <name evidence="2" type="ORF">C0Z20_10235</name>
</gene>
<dbReference type="STRING" id="863227.GCA_000373005_01983"/>
<keyword evidence="1" id="KW-0732">Signal</keyword>
<comment type="caution">
    <text evidence="2">The sequence shown here is derived from an EMBL/GenBank/DDBJ whole genome shotgun (WGS) entry which is preliminary data.</text>
</comment>
<keyword evidence="3" id="KW-1185">Reference proteome</keyword>
<protein>
    <submittedName>
        <fullName evidence="2">Uncharacterized protein</fullName>
    </submittedName>
</protein>
<organism evidence="2 3">
    <name type="scientific">Trinickia symbiotica</name>
    <dbReference type="NCBI Taxonomy" id="863227"/>
    <lineage>
        <taxon>Bacteria</taxon>
        <taxon>Pseudomonadati</taxon>
        <taxon>Pseudomonadota</taxon>
        <taxon>Betaproteobacteria</taxon>
        <taxon>Burkholderiales</taxon>
        <taxon>Burkholderiaceae</taxon>
        <taxon>Trinickia</taxon>
    </lineage>
</organism>